<dbReference type="GO" id="GO:0000156">
    <property type="term" value="F:phosphorelay response regulator activity"/>
    <property type="evidence" value="ECO:0007669"/>
    <property type="project" value="TreeGrafter"/>
</dbReference>
<dbReference type="GO" id="GO:0000976">
    <property type="term" value="F:transcription cis-regulatory region binding"/>
    <property type="evidence" value="ECO:0007669"/>
    <property type="project" value="TreeGrafter"/>
</dbReference>
<organism evidence="8 9">
    <name type="scientific">Oryzomonas rubra</name>
    <dbReference type="NCBI Taxonomy" id="2509454"/>
    <lineage>
        <taxon>Bacteria</taxon>
        <taxon>Pseudomonadati</taxon>
        <taxon>Thermodesulfobacteriota</taxon>
        <taxon>Desulfuromonadia</taxon>
        <taxon>Geobacterales</taxon>
        <taxon>Geobacteraceae</taxon>
        <taxon>Oryzomonas</taxon>
    </lineage>
</organism>
<dbReference type="GO" id="GO:0005829">
    <property type="term" value="C:cytosol"/>
    <property type="evidence" value="ECO:0007669"/>
    <property type="project" value="TreeGrafter"/>
</dbReference>
<dbReference type="PROSITE" id="PS50110">
    <property type="entry name" value="RESPONSE_REGULATORY"/>
    <property type="match status" value="1"/>
</dbReference>
<dbReference type="Pfam" id="PF00072">
    <property type="entry name" value="Response_reg"/>
    <property type="match status" value="1"/>
</dbReference>
<keyword evidence="5" id="KW-0804">Transcription</keyword>
<protein>
    <submittedName>
        <fullName evidence="8">Response regulator</fullName>
    </submittedName>
</protein>
<proteinExistence type="predicted"/>
<dbReference type="PANTHER" id="PTHR48111:SF1">
    <property type="entry name" value="TWO-COMPONENT RESPONSE REGULATOR ORR33"/>
    <property type="match status" value="1"/>
</dbReference>
<name>A0A5A9XF68_9BACT</name>
<evidence type="ECO:0000256" key="2">
    <source>
        <dbReference type="ARBA" id="ARBA00023012"/>
    </source>
</evidence>
<gene>
    <name evidence="8" type="ORF">ET418_10790</name>
</gene>
<evidence type="ECO:0000313" key="8">
    <source>
        <dbReference type="EMBL" id="KAA0891263.1"/>
    </source>
</evidence>
<evidence type="ECO:0000259" key="7">
    <source>
        <dbReference type="PROSITE" id="PS50110"/>
    </source>
</evidence>
<comment type="caution">
    <text evidence="8">The sequence shown here is derived from an EMBL/GenBank/DDBJ whole genome shotgun (WGS) entry which is preliminary data.</text>
</comment>
<keyword evidence="9" id="KW-1185">Reference proteome</keyword>
<dbReference type="PANTHER" id="PTHR48111">
    <property type="entry name" value="REGULATOR OF RPOS"/>
    <property type="match status" value="1"/>
</dbReference>
<dbReference type="CDD" id="cd17554">
    <property type="entry name" value="REC_TrrA-like"/>
    <property type="match status" value="1"/>
</dbReference>
<feature type="modified residue" description="4-aspartylphosphate" evidence="6">
    <location>
        <position position="52"/>
    </location>
</feature>
<dbReference type="SMART" id="SM00448">
    <property type="entry name" value="REC"/>
    <property type="match status" value="1"/>
</dbReference>
<feature type="domain" description="Response regulatory" evidence="7">
    <location>
        <begin position="3"/>
        <end position="115"/>
    </location>
</feature>
<dbReference type="RefSeq" id="WP_149307627.1">
    <property type="nucleotide sequence ID" value="NZ_SRSD01000006.1"/>
</dbReference>
<dbReference type="SUPFAM" id="SSF52172">
    <property type="entry name" value="CheY-like"/>
    <property type="match status" value="1"/>
</dbReference>
<evidence type="ECO:0000256" key="6">
    <source>
        <dbReference type="PROSITE-ProRule" id="PRU00169"/>
    </source>
</evidence>
<dbReference type="InterPro" id="IPR039420">
    <property type="entry name" value="WalR-like"/>
</dbReference>
<dbReference type="Proteomes" id="UP000324298">
    <property type="component" value="Unassembled WGS sequence"/>
</dbReference>
<dbReference type="OrthoDB" id="9788090at2"/>
<evidence type="ECO:0000256" key="5">
    <source>
        <dbReference type="ARBA" id="ARBA00023163"/>
    </source>
</evidence>
<evidence type="ECO:0000256" key="1">
    <source>
        <dbReference type="ARBA" id="ARBA00022553"/>
    </source>
</evidence>
<keyword evidence="3" id="KW-0805">Transcription regulation</keyword>
<dbReference type="InterPro" id="IPR001789">
    <property type="entry name" value="Sig_transdc_resp-reg_receiver"/>
</dbReference>
<dbReference type="AlphaFoldDB" id="A0A5A9XF68"/>
<accession>A0A5A9XF68</accession>
<dbReference type="GO" id="GO:0032993">
    <property type="term" value="C:protein-DNA complex"/>
    <property type="evidence" value="ECO:0007669"/>
    <property type="project" value="TreeGrafter"/>
</dbReference>
<reference evidence="8 9" key="1">
    <citation type="submission" date="2019-04" db="EMBL/GenBank/DDBJ databases">
        <title>Geobacter ruber sp. nov., ferric-reducing bacteria isolated from paddy soil.</title>
        <authorList>
            <person name="Xu Z."/>
            <person name="Masuda Y."/>
            <person name="Itoh H."/>
            <person name="Senoo K."/>
        </authorList>
    </citation>
    <scope>NUCLEOTIDE SEQUENCE [LARGE SCALE GENOMIC DNA]</scope>
    <source>
        <strain evidence="8 9">Red88</strain>
    </source>
</reference>
<evidence type="ECO:0000256" key="4">
    <source>
        <dbReference type="ARBA" id="ARBA00023125"/>
    </source>
</evidence>
<keyword evidence="4" id="KW-0238">DNA-binding</keyword>
<keyword evidence="1 6" id="KW-0597">Phosphoprotein</keyword>
<evidence type="ECO:0000256" key="3">
    <source>
        <dbReference type="ARBA" id="ARBA00023015"/>
    </source>
</evidence>
<keyword evidence="2" id="KW-0902">Two-component regulatory system</keyword>
<dbReference type="EMBL" id="SRSD01000006">
    <property type="protein sequence ID" value="KAA0891263.1"/>
    <property type="molecule type" value="Genomic_DNA"/>
</dbReference>
<dbReference type="InterPro" id="IPR011006">
    <property type="entry name" value="CheY-like_superfamily"/>
</dbReference>
<evidence type="ECO:0000313" key="9">
    <source>
        <dbReference type="Proteomes" id="UP000324298"/>
    </source>
</evidence>
<sequence length="126" mass="13918">MSRLLVVDDEANIRLLYAEELADEGYEVVTAAGTAEAVEKLQEGAFDLAVLDIKLKNESGIDLLQKLVKERHDMPVILCSAFSCYKDDFSAWLADGYVVKSGDLSELKQEIARVLAKKAQRQKAGL</sequence>
<dbReference type="Gene3D" id="3.40.50.2300">
    <property type="match status" value="1"/>
</dbReference>
<dbReference type="GO" id="GO:0006355">
    <property type="term" value="P:regulation of DNA-templated transcription"/>
    <property type="evidence" value="ECO:0007669"/>
    <property type="project" value="TreeGrafter"/>
</dbReference>